<dbReference type="GO" id="GO:0032039">
    <property type="term" value="C:integrator complex"/>
    <property type="evidence" value="ECO:0007669"/>
    <property type="project" value="InterPro"/>
</dbReference>
<evidence type="ECO:0000256" key="1">
    <source>
        <dbReference type="SAM" id="SignalP"/>
    </source>
</evidence>
<name>A0A9P1IGB6_9PELO</name>
<feature type="chain" id="PRO_5040197443" description="Integrator complex subunit 7 C-terminal domain-containing protein" evidence="1">
    <location>
        <begin position="23"/>
        <end position="543"/>
    </location>
</feature>
<protein>
    <recommendedName>
        <fullName evidence="2">Integrator complex subunit 7 C-terminal domain-containing protein</fullName>
    </recommendedName>
</protein>
<proteinExistence type="predicted"/>
<evidence type="ECO:0000259" key="2">
    <source>
        <dbReference type="Pfam" id="PF22965"/>
    </source>
</evidence>
<dbReference type="Pfam" id="PF22965">
    <property type="entry name" value="INTS7_C"/>
    <property type="match status" value="1"/>
</dbReference>
<comment type="caution">
    <text evidence="3">The sequence shown here is derived from an EMBL/GenBank/DDBJ whole genome shotgun (WGS) entry which is preliminary data.</text>
</comment>
<evidence type="ECO:0000313" key="3">
    <source>
        <dbReference type="EMBL" id="CAI5442707.1"/>
    </source>
</evidence>
<accession>A0A9P1IGB6</accession>
<dbReference type="AlphaFoldDB" id="A0A9P1IGB6"/>
<sequence length="543" mass="61512">MTKNCSFSNLLILKTLTASSSGYGSIPNPEISVRYVQLAANVYCSPRLFEAQENEFLKATMTSLSIIVIAACSHQNLKDSLAKRLYRSVGDILSAFPYNQFEFSKMIVSSIFSTFESVDSNQKHRLELLCRLVDTDRLFISDVHKWSEDVYSRKKEIFDSYPKLFAFLCFSIGTDNLTVPAVLFPTPELRYETARIAFRNGKWKDVALPNLKGINTLNMNQTEGDWINALQELAESQISEINPENLKIQQKHLRSSLSILKTSKDVPKFAESLRFPIDFLTAISTVEQPINECLSQWSILSRTSFCADPTSFDLITIYYSRISVLLAAIKVVLGKQSIETIIQLAPLSNNRTCSQFQHEMLQWAIGRIAFLKVENSVDLTTIQTLDSILKHIASIPYMLPRFFFQQFYNVNIKISTTPQSEKNRAVNVVSGETVPIRIDGAINSNHPSAIRSVIVIAEVAFLSNHAHNFTLTETVEPTDKNYFTAQFLLTFKWSCDIKFRIEFIDSTCRKQWKSTSKPTVLPINVREIGKSRQGVAAAYNSME</sequence>
<evidence type="ECO:0000313" key="4">
    <source>
        <dbReference type="Proteomes" id="UP001152747"/>
    </source>
</evidence>
<organism evidence="3 4">
    <name type="scientific">Caenorhabditis angaria</name>
    <dbReference type="NCBI Taxonomy" id="860376"/>
    <lineage>
        <taxon>Eukaryota</taxon>
        <taxon>Metazoa</taxon>
        <taxon>Ecdysozoa</taxon>
        <taxon>Nematoda</taxon>
        <taxon>Chromadorea</taxon>
        <taxon>Rhabditida</taxon>
        <taxon>Rhabditina</taxon>
        <taxon>Rhabditomorpha</taxon>
        <taxon>Rhabditoidea</taxon>
        <taxon>Rhabditidae</taxon>
        <taxon>Peloderinae</taxon>
        <taxon>Caenorhabditis</taxon>
    </lineage>
</organism>
<keyword evidence="1" id="KW-0732">Signal</keyword>
<feature type="domain" description="Integrator complex subunit 7 C-terminal" evidence="2">
    <location>
        <begin position="413"/>
        <end position="512"/>
    </location>
</feature>
<gene>
    <name evidence="3" type="ORF">CAMP_LOCUS5344</name>
</gene>
<dbReference type="OrthoDB" id="1921953at2759"/>
<feature type="signal peptide" evidence="1">
    <location>
        <begin position="1"/>
        <end position="22"/>
    </location>
</feature>
<dbReference type="PANTHER" id="PTHR13322">
    <property type="entry name" value="C1ORF73 PROTEIN"/>
    <property type="match status" value="1"/>
</dbReference>
<dbReference type="Proteomes" id="UP001152747">
    <property type="component" value="Unassembled WGS sequence"/>
</dbReference>
<dbReference type="InterPro" id="IPR054519">
    <property type="entry name" value="INTS7_C"/>
</dbReference>
<dbReference type="InterPro" id="IPR033060">
    <property type="entry name" value="INTS7"/>
</dbReference>
<keyword evidence="4" id="KW-1185">Reference proteome</keyword>
<dbReference type="GO" id="GO:0034472">
    <property type="term" value="P:snRNA 3'-end processing"/>
    <property type="evidence" value="ECO:0007669"/>
    <property type="project" value="TreeGrafter"/>
</dbReference>
<dbReference type="EMBL" id="CANHGI010000002">
    <property type="protein sequence ID" value="CAI5442707.1"/>
    <property type="molecule type" value="Genomic_DNA"/>
</dbReference>
<reference evidence="3" key="1">
    <citation type="submission" date="2022-11" db="EMBL/GenBank/DDBJ databases">
        <authorList>
            <person name="Kikuchi T."/>
        </authorList>
    </citation>
    <scope>NUCLEOTIDE SEQUENCE</scope>
    <source>
        <strain evidence="3">PS1010</strain>
    </source>
</reference>
<dbReference type="PANTHER" id="PTHR13322:SF2">
    <property type="entry name" value="INTEGRATOR COMPLEX SUBUNIT 7"/>
    <property type="match status" value="1"/>
</dbReference>